<name>A0ABX1DEV9_9FLAO</name>
<feature type="transmembrane region" description="Helical" evidence="1">
    <location>
        <begin position="102"/>
        <end position="120"/>
    </location>
</feature>
<evidence type="ECO:0000313" key="2">
    <source>
        <dbReference type="EMBL" id="NJX15513.1"/>
    </source>
</evidence>
<evidence type="ECO:0000313" key="3">
    <source>
        <dbReference type="Proteomes" id="UP000760545"/>
    </source>
</evidence>
<dbReference type="EMBL" id="JAAVJS010000009">
    <property type="protein sequence ID" value="NJX15513.1"/>
    <property type="molecule type" value="Genomic_DNA"/>
</dbReference>
<feature type="transmembrane region" description="Helical" evidence="1">
    <location>
        <begin position="9"/>
        <end position="28"/>
    </location>
</feature>
<organism evidence="2 3">
    <name type="scientific">Tamlana crocina</name>
    <dbReference type="NCBI Taxonomy" id="393006"/>
    <lineage>
        <taxon>Bacteria</taxon>
        <taxon>Pseudomonadati</taxon>
        <taxon>Bacteroidota</taxon>
        <taxon>Flavobacteriia</taxon>
        <taxon>Flavobacteriales</taxon>
        <taxon>Flavobacteriaceae</taxon>
        <taxon>Tamlana</taxon>
    </lineage>
</organism>
<keyword evidence="3" id="KW-1185">Reference proteome</keyword>
<keyword evidence="1" id="KW-0812">Transmembrane</keyword>
<evidence type="ECO:0008006" key="4">
    <source>
        <dbReference type="Google" id="ProtNLM"/>
    </source>
</evidence>
<protein>
    <recommendedName>
        <fullName evidence="4">DoxX family protein</fullName>
    </recommendedName>
</protein>
<dbReference type="InterPro" id="IPR046289">
    <property type="entry name" value="DUF6326"/>
</dbReference>
<comment type="caution">
    <text evidence="2">The sequence shown here is derived from an EMBL/GenBank/DDBJ whole genome shotgun (WGS) entry which is preliminary data.</text>
</comment>
<evidence type="ECO:0000256" key="1">
    <source>
        <dbReference type="SAM" id="Phobius"/>
    </source>
</evidence>
<proteinExistence type="predicted"/>
<keyword evidence="1" id="KW-0472">Membrane</keyword>
<dbReference type="Proteomes" id="UP000760545">
    <property type="component" value="Unassembled WGS sequence"/>
</dbReference>
<keyword evidence="1" id="KW-1133">Transmembrane helix</keyword>
<feature type="transmembrane region" description="Helical" evidence="1">
    <location>
        <begin position="76"/>
        <end position="96"/>
    </location>
</feature>
<dbReference type="Pfam" id="PF19851">
    <property type="entry name" value="DUF6326"/>
    <property type="match status" value="1"/>
</dbReference>
<accession>A0ABX1DEV9</accession>
<gene>
    <name evidence="2" type="ORF">HC176_08415</name>
</gene>
<feature type="transmembrane region" description="Helical" evidence="1">
    <location>
        <begin position="48"/>
        <end position="69"/>
    </location>
</feature>
<reference evidence="2 3" key="1">
    <citation type="submission" date="2020-03" db="EMBL/GenBank/DDBJ databases">
        <title>Tamlana sp. nov, isolated from XXX.</title>
        <authorList>
            <person name="Cao W.R."/>
        </authorList>
    </citation>
    <scope>NUCLEOTIDE SEQUENCE [LARGE SCALE GENOMIC DNA]</scope>
    <source>
        <strain evidence="2 3">HST1-43</strain>
    </source>
</reference>
<sequence>MEKNLVSKLWVSLTVNYIFCDVFSLYDSVFLNELLNGNVGGIEFTESFLLGFSVIMEIPMLMIIITMILNNKAFRIINISVSILMIIVQIVSLATGTNSKHYIFFSIIEIGILLLIIYLVSKYRYEEKTTGNNHKK</sequence>